<reference evidence="2" key="2">
    <citation type="submission" date="2021-01" db="EMBL/GenBank/DDBJ databases">
        <authorList>
            <person name="Hahn C.R."/>
            <person name="Youssef N.H."/>
            <person name="Elshahed M."/>
        </authorList>
    </citation>
    <scope>NUCLEOTIDE SEQUENCE</scope>
    <source>
        <strain evidence="2">Zod_Metabat.24</strain>
    </source>
</reference>
<dbReference type="Gene3D" id="6.10.30.10">
    <property type="match status" value="1"/>
</dbReference>
<proteinExistence type="predicted"/>
<dbReference type="Pfam" id="PF12172">
    <property type="entry name" value="zf-ChsH2"/>
    <property type="match status" value="1"/>
</dbReference>
<organism evidence="2 3">
    <name type="scientific">Candidatus Zymogenus saltonus</name>
    <dbReference type="NCBI Taxonomy" id="2844893"/>
    <lineage>
        <taxon>Bacteria</taxon>
        <taxon>Deltaproteobacteria</taxon>
        <taxon>Candidatus Zymogenia</taxon>
        <taxon>Candidatus Zymogeniales</taxon>
        <taxon>Candidatus Zymogenaceae</taxon>
        <taxon>Candidatus Zymogenus</taxon>
    </lineage>
</organism>
<dbReference type="InterPro" id="IPR012340">
    <property type="entry name" value="NA-bd_OB-fold"/>
</dbReference>
<dbReference type="InterPro" id="IPR052513">
    <property type="entry name" value="Thioester_dehydratase-like"/>
</dbReference>
<dbReference type="SUPFAM" id="SSF50249">
    <property type="entry name" value="Nucleic acid-binding proteins"/>
    <property type="match status" value="1"/>
</dbReference>
<dbReference type="InterPro" id="IPR022002">
    <property type="entry name" value="ChsH2_Znr"/>
</dbReference>
<evidence type="ECO:0000259" key="1">
    <source>
        <dbReference type="Pfam" id="PF12172"/>
    </source>
</evidence>
<evidence type="ECO:0000313" key="2">
    <source>
        <dbReference type="EMBL" id="MBN1574026.1"/>
    </source>
</evidence>
<evidence type="ECO:0000313" key="3">
    <source>
        <dbReference type="Proteomes" id="UP000809273"/>
    </source>
</evidence>
<dbReference type="EMBL" id="JAFGIX010000063">
    <property type="protein sequence ID" value="MBN1574026.1"/>
    <property type="molecule type" value="Genomic_DNA"/>
</dbReference>
<dbReference type="Proteomes" id="UP000809273">
    <property type="component" value="Unassembled WGS sequence"/>
</dbReference>
<reference evidence="2" key="1">
    <citation type="journal article" date="2021" name="Environ. Microbiol.">
        <title>Genomic characterization of three novel Desulfobacterota classes expand the metabolic and phylogenetic diversity of the phylum.</title>
        <authorList>
            <person name="Murphy C.L."/>
            <person name="Biggerstaff J."/>
            <person name="Eichhorn A."/>
            <person name="Ewing E."/>
            <person name="Shahan R."/>
            <person name="Soriano D."/>
            <person name="Stewart S."/>
            <person name="VanMol K."/>
            <person name="Walker R."/>
            <person name="Walters P."/>
            <person name="Elshahed M.S."/>
            <person name="Youssef N.H."/>
        </authorList>
    </citation>
    <scope>NUCLEOTIDE SEQUENCE</scope>
    <source>
        <strain evidence="2">Zod_Metabat.24</strain>
    </source>
</reference>
<dbReference type="PANTHER" id="PTHR34075:SF4">
    <property type="entry name" value="DUF35 DOMAIN-CONTAINING PROTEIN"/>
    <property type="match status" value="1"/>
</dbReference>
<feature type="domain" description="ChsH2 rubredoxin-like zinc ribbon" evidence="1">
    <location>
        <begin position="38"/>
        <end position="67"/>
    </location>
</feature>
<dbReference type="PANTHER" id="PTHR34075">
    <property type="entry name" value="BLR3430 PROTEIN"/>
    <property type="match status" value="1"/>
</dbReference>
<dbReference type="AlphaFoldDB" id="A0A9D8KFY1"/>
<protein>
    <submittedName>
        <fullName evidence="2">OB-fold domain-containing protein</fullName>
    </submittedName>
</protein>
<gene>
    <name evidence="2" type="ORF">JW984_12590</name>
</gene>
<name>A0A9D8KFY1_9DELT</name>
<accession>A0A9D8KFY1</accession>
<comment type="caution">
    <text evidence="2">The sequence shown here is derived from an EMBL/GenBank/DDBJ whole genome shotgun (WGS) entry which is preliminary data.</text>
</comment>
<sequence>MGTKTDKEGREIVEIRYEMAIPGTFSTGPIMGHMLNKLKDKELWGNRCGKCRNVLFPPKIVCPKCFEEPTEWVKLDEWGYIATFDVVHFPTVNPLTGIMREVPYTTLIVALPNGGGFFHFCLEHDPEKLAPGKRVVPVWKEKREARPSDLEGWVLAED</sequence>